<evidence type="ECO:0000256" key="6">
    <source>
        <dbReference type="ARBA" id="ARBA00023136"/>
    </source>
</evidence>
<feature type="binding site" evidence="7">
    <location>
        <position position="1017"/>
    </location>
    <ligand>
        <name>Zn(2+)</name>
        <dbReference type="ChEBI" id="CHEBI:29105"/>
    </ligand>
</feature>
<feature type="binding site" evidence="7">
    <location>
        <position position="843"/>
    </location>
    <ligand>
        <name>Zn(2+)</name>
        <dbReference type="ChEBI" id="CHEBI:29105"/>
    </ligand>
</feature>
<keyword evidence="3 7" id="KW-1003">Cell membrane</keyword>
<dbReference type="PRINTS" id="PR01434">
    <property type="entry name" value="NADHDHGNASE5"/>
</dbReference>
<evidence type="ECO:0000313" key="13">
    <source>
        <dbReference type="Proteomes" id="UP000233781"/>
    </source>
</evidence>
<evidence type="ECO:0000256" key="8">
    <source>
        <dbReference type="RuleBase" id="RU000320"/>
    </source>
</evidence>
<feature type="region of interest" description="Disordered" evidence="9">
    <location>
        <begin position="1103"/>
        <end position="1123"/>
    </location>
</feature>
<keyword evidence="10" id="KW-1133">Transmembrane helix</keyword>
<comment type="function">
    <text evidence="7">Part of an energy-coupled inorganic carbon pump.</text>
</comment>
<feature type="transmembrane region" description="Helical" evidence="10">
    <location>
        <begin position="186"/>
        <end position="208"/>
    </location>
</feature>
<feature type="transmembrane region" description="Helical" evidence="10">
    <location>
        <begin position="336"/>
        <end position="356"/>
    </location>
</feature>
<feature type="transmembrane region" description="Helical" evidence="10">
    <location>
        <begin position="220"/>
        <end position="241"/>
    </location>
</feature>
<dbReference type="Pfam" id="PF00361">
    <property type="entry name" value="Proton_antipo_M"/>
    <property type="match status" value="1"/>
</dbReference>
<protein>
    <recommendedName>
        <fullName evidence="7">Probable inorganic carbon transporter subunit DabA</fullName>
    </recommendedName>
</protein>
<evidence type="ECO:0000259" key="11">
    <source>
        <dbReference type="Pfam" id="PF00361"/>
    </source>
</evidence>
<dbReference type="GO" id="GO:0012505">
    <property type="term" value="C:endomembrane system"/>
    <property type="evidence" value="ECO:0007669"/>
    <property type="project" value="UniProtKB-SubCell"/>
</dbReference>
<feature type="region of interest" description="Disordered" evidence="9">
    <location>
        <begin position="1301"/>
        <end position="1336"/>
    </location>
</feature>
<dbReference type="GO" id="GO:0008270">
    <property type="term" value="F:zinc ion binding"/>
    <property type="evidence" value="ECO:0007669"/>
    <property type="project" value="UniProtKB-UniRule"/>
</dbReference>
<keyword evidence="13" id="KW-1185">Reference proteome</keyword>
<feature type="transmembrane region" description="Helical" evidence="10">
    <location>
        <begin position="53"/>
        <end position="80"/>
    </location>
</feature>
<dbReference type="InterPro" id="IPR001750">
    <property type="entry name" value="ND/Mrp_TM"/>
</dbReference>
<dbReference type="Proteomes" id="UP000233781">
    <property type="component" value="Unassembled WGS sequence"/>
</dbReference>
<evidence type="ECO:0000256" key="9">
    <source>
        <dbReference type="SAM" id="MobiDB-lite"/>
    </source>
</evidence>
<name>A0A2N3YI26_9MICO</name>
<evidence type="ECO:0000256" key="7">
    <source>
        <dbReference type="HAMAP-Rule" id="MF_01871"/>
    </source>
</evidence>
<comment type="subcellular location">
    <subcellularLocation>
        <location evidence="7">Cell membrane</location>
        <topology evidence="7">Peripheral membrane protein</topology>
    </subcellularLocation>
    <subcellularLocation>
        <location evidence="1">Endomembrane system</location>
        <topology evidence="1">Multi-pass membrane protein</topology>
    </subcellularLocation>
    <subcellularLocation>
        <location evidence="8">Membrane</location>
        <topology evidence="8">Multi-pass membrane protein</topology>
    </subcellularLocation>
</comment>
<reference evidence="12 13" key="1">
    <citation type="submission" date="2017-12" db="EMBL/GenBank/DDBJ databases">
        <title>Sequencing the genomes of 1000 Actinobacteria strains.</title>
        <authorList>
            <person name="Klenk H.-P."/>
        </authorList>
    </citation>
    <scope>NUCLEOTIDE SEQUENCE [LARGE SCALE GENOMIC DNA]</scope>
    <source>
        <strain evidence="12 13">DSM 12806</strain>
    </source>
</reference>
<comment type="cofactor">
    <cofactor evidence="7">
        <name>Zn(2+)</name>
        <dbReference type="ChEBI" id="CHEBI:29105"/>
    </cofactor>
</comment>
<dbReference type="HAMAP" id="MF_01871">
    <property type="entry name" value="DabA"/>
    <property type="match status" value="1"/>
</dbReference>
<feature type="transmembrane region" description="Helical" evidence="10">
    <location>
        <begin position="395"/>
        <end position="413"/>
    </location>
</feature>
<evidence type="ECO:0000256" key="3">
    <source>
        <dbReference type="ARBA" id="ARBA00022475"/>
    </source>
</evidence>
<feature type="domain" description="NADH:quinone oxidoreductase/Mrp antiporter transmembrane" evidence="11">
    <location>
        <begin position="109"/>
        <end position="325"/>
    </location>
</feature>
<dbReference type="Pfam" id="PF10070">
    <property type="entry name" value="DabA"/>
    <property type="match status" value="1"/>
</dbReference>
<feature type="transmembrane region" description="Helical" evidence="10">
    <location>
        <begin position="362"/>
        <end position="383"/>
    </location>
</feature>
<feature type="transmembrane region" description="Helical" evidence="10">
    <location>
        <begin position="147"/>
        <end position="166"/>
    </location>
</feature>
<accession>A0A2N3YI26</accession>
<feature type="transmembrane region" description="Helical" evidence="10">
    <location>
        <begin position="247"/>
        <end position="267"/>
    </location>
</feature>
<feature type="compositionally biased region" description="Low complexity" evidence="9">
    <location>
        <begin position="1309"/>
        <end position="1321"/>
    </location>
</feature>
<keyword evidence="5 7" id="KW-0862">Zinc</keyword>
<evidence type="ECO:0000256" key="2">
    <source>
        <dbReference type="ARBA" id="ARBA00022448"/>
    </source>
</evidence>
<evidence type="ECO:0000313" key="12">
    <source>
        <dbReference type="EMBL" id="PKW26489.1"/>
    </source>
</evidence>
<dbReference type="GO" id="GO:0005886">
    <property type="term" value="C:plasma membrane"/>
    <property type="evidence" value="ECO:0007669"/>
    <property type="project" value="UniProtKB-SubCell"/>
</dbReference>
<evidence type="ECO:0000256" key="1">
    <source>
        <dbReference type="ARBA" id="ARBA00004127"/>
    </source>
</evidence>
<dbReference type="PANTHER" id="PTHR38344:SF1">
    <property type="entry name" value="INORGANIC CARBON TRANSPORTER SUBUNIT DABA-RELATED"/>
    <property type="match status" value="1"/>
</dbReference>
<feature type="binding site" evidence="7">
    <location>
        <position position="1002"/>
    </location>
    <ligand>
        <name>Zn(2+)</name>
        <dbReference type="ChEBI" id="CHEBI:29105"/>
    </ligand>
</feature>
<keyword evidence="8 10" id="KW-0812">Transmembrane</keyword>
<feature type="transmembrane region" description="Helical" evidence="10">
    <location>
        <begin position="92"/>
        <end position="110"/>
    </location>
</feature>
<dbReference type="PANTHER" id="PTHR38344">
    <property type="entry name" value="UPF0753 PROTEIN AQ_863"/>
    <property type="match status" value="1"/>
</dbReference>
<keyword evidence="6 7" id="KW-0472">Membrane</keyword>
<keyword evidence="4 7" id="KW-0479">Metal-binding</keyword>
<proteinExistence type="inferred from homology"/>
<gene>
    <name evidence="7" type="primary">dabA</name>
    <name evidence="12" type="ORF">ATL31_1300</name>
</gene>
<organism evidence="12 13">
    <name type="scientific">Phycicoccus duodecadis</name>
    <dbReference type="NCBI Taxonomy" id="173053"/>
    <lineage>
        <taxon>Bacteria</taxon>
        <taxon>Bacillati</taxon>
        <taxon>Actinomycetota</taxon>
        <taxon>Actinomycetes</taxon>
        <taxon>Micrococcales</taxon>
        <taxon>Intrasporangiaceae</taxon>
        <taxon>Phycicoccus</taxon>
    </lineage>
</organism>
<comment type="subunit">
    <text evidence="7">Forms a complex with DabB.</text>
</comment>
<evidence type="ECO:0000256" key="10">
    <source>
        <dbReference type="SAM" id="Phobius"/>
    </source>
</evidence>
<dbReference type="InterPro" id="IPR018752">
    <property type="entry name" value="DabA"/>
</dbReference>
<sequence>MKQNACILLRVIPLLGVRTLSLSVLLVGLSGLVPEAVGDPLQGALPLAPGLSWRWRLDVAACVLLVFFGVLGWVVARFCAANLRGRRRAGRVGALLTGLLLALTLLAVSSSIVTFALGWTASGLLMTALIARTGTQHAGAAARRMRRTLLAGDLALWLAVAAWVAWLPSTDRAAAVTGASDGRVVVVAALLALACVARSGLFPAHRWLPETAEAPSPISALLHAGIVNGAGVLAVVAWPVFAAAPVVLAGLFGVGVLTLLLGGWSGAARRDVKGRLASSTTTQMAYMTIQVGLGLPAMALMHLVAHGCYKSWLFLRAGGAVDRHGHRWATVRRPRAQLAAAGAALLVVVLLAWPAARALLETQGPVALLPLAVAAAAVALGGWNAASLARIRTRTVLGVVLLAGAGGTTYVWAMARWEGFLSPVLPPAPVWEGWAAAPLLAVAALAGVALVAGSRRVVSDPAGALALRLFPLTLTPGSRARGAVPASVVAACAADATREPSAEERATLVATVEDVARAGGPAWPLRAMVAANPLAGLEHLPYLDAIAAAEAFHGHDLQPGLSFYLHGHETGRITDADLAAAQRPRDAAPRPAPEVVAGTRLLAEAARHPVSASGGRLVQQHAVPHADAVAEHENAWTQLAWSTVSPRPDHRAAATQAEPEGPYHLWRRAAQHRSYDGVIGIAGAAAWARTLPADPVAAILLLVRRAGTSTSDMRSLITSTLAAAPGWSAHAAWRAREQGGPGPLLELVAVRLAHDVLVGLCASSAAAAVASGPIPVPPAVDRHRNRHLGAAASGEAELRAIWQDALEVGPQRRLVASLGSSRARAAAGATGGRPATQSLWCIDVRSERVRRHLEQVGNHETYGFAGFFGAAVRFVDVEGHAHDLCPALVRPRHTVTERARPLRFREAVHRTATAVSRHPVAALAVAEGGGVLSATTAVATTVVPGRVRRMVRSATARGVRPADTGSLVVPWSVDEKTDVVESSLRAIGLVDGFAPVVLVCGHGATLENNAFATAYDCGACGGHPGPVNAAALAHLINDPEVRGRLAGRGIRIPDDTRALAALHDTTTDRVELLDPWDDPALERDLRTAGRRAAAQRLQALPPRGRSDTVAGLGDRAADWSEPTPEWGLAGNAAIVIGPRSLTRGTDLQGRVFLHSYDAGLDPRGEILEQLLTAPLVVAQWINAQYNFSALAPSTLGAGDKTTHNVVGDVGVVTGARGDLRVGLPWQALFTEDPGAAGLDGLVHEPLRLSALVAADPEAIRAVVDRHEVLRHLVVNRWVTVMAVDDDTVSVLRPDLTWAPWTTGDADDPTSASARVSTATRSVRPEHEPAPVPQEQP</sequence>
<dbReference type="EMBL" id="PJNE01000001">
    <property type="protein sequence ID" value="PKW26489.1"/>
    <property type="molecule type" value="Genomic_DNA"/>
</dbReference>
<feature type="transmembrane region" description="Helical" evidence="10">
    <location>
        <begin position="7"/>
        <end position="33"/>
    </location>
</feature>
<feature type="binding site" evidence="7">
    <location>
        <position position="841"/>
    </location>
    <ligand>
        <name>Zn(2+)</name>
        <dbReference type="ChEBI" id="CHEBI:29105"/>
    </ligand>
</feature>
<keyword evidence="2 7" id="KW-0813">Transport</keyword>
<evidence type="ECO:0000256" key="5">
    <source>
        <dbReference type="ARBA" id="ARBA00022833"/>
    </source>
</evidence>
<comment type="caution">
    <text evidence="12">The sequence shown here is derived from an EMBL/GenBank/DDBJ whole genome shotgun (WGS) entry which is preliminary data.</text>
</comment>
<comment type="similarity">
    <text evidence="7">Belongs to the inorganic carbon transporter (TC 9.A.2) DabA family.</text>
</comment>
<evidence type="ECO:0000256" key="4">
    <source>
        <dbReference type="ARBA" id="ARBA00022723"/>
    </source>
</evidence>